<gene>
    <name evidence="1" type="ORF">D9757_005997</name>
</gene>
<reference evidence="1 2" key="1">
    <citation type="journal article" date="2020" name="ISME J.">
        <title>Uncovering the hidden diversity of litter-decomposition mechanisms in mushroom-forming fungi.</title>
        <authorList>
            <person name="Floudas D."/>
            <person name="Bentzer J."/>
            <person name="Ahren D."/>
            <person name="Johansson T."/>
            <person name="Persson P."/>
            <person name="Tunlid A."/>
        </authorList>
    </citation>
    <scope>NUCLEOTIDE SEQUENCE [LARGE SCALE GENOMIC DNA]</scope>
    <source>
        <strain evidence="1 2">CBS 406.79</strain>
    </source>
</reference>
<sequence length="320" mass="35665">MEFFQLFARAPKIRHLALPSYISFVGFPWSKLTSLGRIDESWSLSHILSTLGECRNVRRFDIALAGTYPGPLSIMNDLNIRAQSLSFLRSWSTGNATMMSTLLSCLIAPSLVELVIEGTHRGSELEADPTREEWDMTLNSFVSRSRCLLQSLTLEGNSVGTVVGLPDVFALIPTLTYLKLVAPLTHRIMEEGLFRRLTLSSQAVPSSADDTLVPRDVVLLPKLQRVELVFTGKSNKAALNKDVLPSLSQMLDMAESRSVMRLDHGGRVISHRLYSISVSIEIHTLSWILRRTVSNFPSAAEKARIRKLVESGMEVQIEVQ</sequence>
<organism evidence="1 2">
    <name type="scientific">Collybiopsis confluens</name>
    <dbReference type="NCBI Taxonomy" id="2823264"/>
    <lineage>
        <taxon>Eukaryota</taxon>
        <taxon>Fungi</taxon>
        <taxon>Dikarya</taxon>
        <taxon>Basidiomycota</taxon>
        <taxon>Agaricomycotina</taxon>
        <taxon>Agaricomycetes</taxon>
        <taxon>Agaricomycetidae</taxon>
        <taxon>Agaricales</taxon>
        <taxon>Marasmiineae</taxon>
        <taxon>Omphalotaceae</taxon>
        <taxon>Collybiopsis</taxon>
    </lineage>
</organism>
<evidence type="ECO:0000313" key="1">
    <source>
        <dbReference type="EMBL" id="KAF5389744.1"/>
    </source>
</evidence>
<protein>
    <submittedName>
        <fullName evidence="1">Uncharacterized protein</fullName>
    </submittedName>
</protein>
<name>A0A8H5HUG9_9AGAR</name>
<dbReference type="AlphaFoldDB" id="A0A8H5HUG9"/>
<comment type="caution">
    <text evidence="1">The sequence shown here is derived from an EMBL/GenBank/DDBJ whole genome shotgun (WGS) entry which is preliminary data.</text>
</comment>
<accession>A0A8H5HUG9</accession>
<dbReference type="Proteomes" id="UP000518752">
    <property type="component" value="Unassembled WGS sequence"/>
</dbReference>
<dbReference type="SUPFAM" id="SSF52047">
    <property type="entry name" value="RNI-like"/>
    <property type="match status" value="1"/>
</dbReference>
<keyword evidence="2" id="KW-1185">Reference proteome</keyword>
<dbReference type="EMBL" id="JAACJN010000020">
    <property type="protein sequence ID" value="KAF5389744.1"/>
    <property type="molecule type" value="Genomic_DNA"/>
</dbReference>
<evidence type="ECO:0000313" key="2">
    <source>
        <dbReference type="Proteomes" id="UP000518752"/>
    </source>
</evidence>
<proteinExistence type="predicted"/>